<evidence type="ECO:0000313" key="2">
    <source>
        <dbReference type="EMBL" id="KAJ5308106.1"/>
    </source>
</evidence>
<evidence type="ECO:0000313" key="3">
    <source>
        <dbReference type="Proteomes" id="UP001147746"/>
    </source>
</evidence>
<evidence type="ECO:0000256" key="1">
    <source>
        <dbReference type="SAM" id="MobiDB-lite"/>
    </source>
</evidence>
<proteinExistence type="predicted"/>
<dbReference type="EMBL" id="JAPZBO010000008">
    <property type="protein sequence ID" value="KAJ5308106.1"/>
    <property type="molecule type" value="Genomic_DNA"/>
</dbReference>
<protein>
    <submittedName>
        <fullName evidence="2">Uncharacterized protein</fullName>
    </submittedName>
</protein>
<comment type="caution">
    <text evidence="2">The sequence shown here is derived from an EMBL/GenBank/DDBJ whole genome shotgun (WGS) entry which is preliminary data.</text>
</comment>
<feature type="region of interest" description="Disordered" evidence="1">
    <location>
        <begin position="156"/>
        <end position="195"/>
    </location>
</feature>
<name>A0A9W9L3D9_9EURO</name>
<organism evidence="2 3">
    <name type="scientific">Penicillium atrosanguineum</name>
    <dbReference type="NCBI Taxonomy" id="1132637"/>
    <lineage>
        <taxon>Eukaryota</taxon>
        <taxon>Fungi</taxon>
        <taxon>Dikarya</taxon>
        <taxon>Ascomycota</taxon>
        <taxon>Pezizomycotina</taxon>
        <taxon>Eurotiomycetes</taxon>
        <taxon>Eurotiomycetidae</taxon>
        <taxon>Eurotiales</taxon>
        <taxon>Aspergillaceae</taxon>
        <taxon>Penicillium</taxon>
    </lineage>
</organism>
<feature type="region of interest" description="Disordered" evidence="1">
    <location>
        <begin position="265"/>
        <end position="287"/>
    </location>
</feature>
<feature type="region of interest" description="Disordered" evidence="1">
    <location>
        <begin position="425"/>
        <end position="455"/>
    </location>
</feature>
<feature type="compositionally biased region" description="Polar residues" evidence="1">
    <location>
        <begin position="480"/>
        <end position="494"/>
    </location>
</feature>
<reference evidence="2" key="2">
    <citation type="journal article" date="2023" name="IMA Fungus">
        <title>Comparative genomic study of the Penicillium genus elucidates a diverse pangenome and 15 lateral gene transfer events.</title>
        <authorList>
            <person name="Petersen C."/>
            <person name="Sorensen T."/>
            <person name="Nielsen M.R."/>
            <person name="Sondergaard T.E."/>
            <person name="Sorensen J.L."/>
            <person name="Fitzpatrick D.A."/>
            <person name="Frisvad J.C."/>
            <person name="Nielsen K.L."/>
        </authorList>
    </citation>
    <scope>NUCLEOTIDE SEQUENCE</scope>
    <source>
        <strain evidence="2">IBT 21472</strain>
    </source>
</reference>
<keyword evidence="3" id="KW-1185">Reference proteome</keyword>
<feature type="compositionally biased region" description="Polar residues" evidence="1">
    <location>
        <begin position="396"/>
        <end position="405"/>
    </location>
</feature>
<feature type="region of interest" description="Disordered" evidence="1">
    <location>
        <begin position="472"/>
        <end position="496"/>
    </location>
</feature>
<sequence length="607" mass="66085">MASVQSPFFYTEVPGQSDEYVDFDQFLDFTSVGGDVSSASANSVSPEMGLPYDADMFGNDLPDFTHPTFPDMLNYEMSQDAFLDQSPDMGLMQDPAPVFDDAAFHGYQPYDFRQLVEAQAAADPRITSTKEKRREASIALHLQRLCDATALDLEMSSDSNTSFSSPSWSDCMRESISPKPTSTSPESTPVSSQESGGMEMVLDLNMNAAANLPKKQKPRSQAQKENYIKARKYGACEKHKKQHKRCNCLEKAAARAGVNDVPMDVSYRERPRPQNVPMPVLPDTRPYSLPGHEPTLVSPTLRPTAKVIKKLTSTNSPRYDSSLCTTALQQSVKTKSSVDSVAGHDPRNSLTVVQSSVKVGQHVQSSPSRVPRKNTIVVLSPIRDGKHVRSPPGHVLTSQSPTMRPSVKTIQSSVGQQVSWFSALGSTPTSNSVRSSESKLTSQAMPRTNRSDTGTVRAPNLEVRRAGQTAVSRHIKDESTSPAANPIQTQSPRRVQSRGVLAMSGLTQRPAVLESSMQPLAILTTGLQSAASGLFGQSASMVRRCAAQIGELFATNVLAFAGTWRSSLLFTTWLEDVAYKGLSIGGRSLMSAKKGLQLHSMRTFWSA</sequence>
<reference evidence="2" key="1">
    <citation type="submission" date="2022-12" db="EMBL/GenBank/DDBJ databases">
        <authorList>
            <person name="Petersen C."/>
        </authorList>
    </citation>
    <scope>NUCLEOTIDE SEQUENCE</scope>
    <source>
        <strain evidence="2">IBT 21472</strain>
    </source>
</reference>
<accession>A0A9W9L3D9</accession>
<feature type="region of interest" description="Disordered" evidence="1">
    <location>
        <begin position="384"/>
        <end position="405"/>
    </location>
</feature>
<feature type="compositionally biased region" description="Polar residues" evidence="1">
    <location>
        <begin position="425"/>
        <end position="454"/>
    </location>
</feature>
<gene>
    <name evidence="2" type="ORF">N7476_008762</name>
</gene>
<dbReference type="AlphaFoldDB" id="A0A9W9L3D9"/>
<dbReference type="Proteomes" id="UP001147746">
    <property type="component" value="Unassembled WGS sequence"/>
</dbReference>